<accession>A0A916SRH3</accession>
<comment type="caution">
    <text evidence="1">The sequence shown here is derived from an EMBL/GenBank/DDBJ whole genome shotgun (WGS) entry which is preliminary data.</text>
</comment>
<protein>
    <recommendedName>
        <fullName evidence="3">DUF2840 domain-containing protein</fullName>
    </recommendedName>
</protein>
<evidence type="ECO:0008006" key="3">
    <source>
        <dbReference type="Google" id="ProtNLM"/>
    </source>
</evidence>
<keyword evidence="2" id="KW-1185">Reference proteome</keyword>
<dbReference type="RefSeq" id="WP_188826409.1">
    <property type="nucleotide sequence ID" value="NZ_BMHH01000038.1"/>
</dbReference>
<dbReference type="Proteomes" id="UP000646478">
    <property type="component" value="Unassembled WGS sequence"/>
</dbReference>
<dbReference type="AlphaFoldDB" id="A0A916SRH3"/>
<name>A0A916SRH3_9HYPH</name>
<dbReference type="Pfam" id="PF11000">
    <property type="entry name" value="DUF2840"/>
    <property type="match status" value="1"/>
</dbReference>
<evidence type="ECO:0000313" key="2">
    <source>
        <dbReference type="Proteomes" id="UP000646478"/>
    </source>
</evidence>
<sequence length="173" mass="19910">MTGNAASRLRGGLLPSVRSTDNMTYVELTWIEKKIEFWIRFGREAHVEILDRRRRVVSFRPNSIFAFVRWAANDFGTVMSRIDIVRAVEPGEAYQTLPFVRPGGEILLKIEGWPKVEAVLHHIDAVERAGIDACDVAPDHWRHVAHRMRAGETPRAYTVERHQAWLKRRGTGR</sequence>
<gene>
    <name evidence="1" type="ORF">GCM10011491_45030</name>
</gene>
<evidence type="ECO:0000313" key="1">
    <source>
        <dbReference type="EMBL" id="GGB12180.1"/>
    </source>
</evidence>
<organism evidence="1 2">
    <name type="scientific">Brucella endophytica</name>
    <dbReference type="NCBI Taxonomy" id="1963359"/>
    <lineage>
        <taxon>Bacteria</taxon>
        <taxon>Pseudomonadati</taxon>
        <taxon>Pseudomonadota</taxon>
        <taxon>Alphaproteobacteria</taxon>
        <taxon>Hyphomicrobiales</taxon>
        <taxon>Brucellaceae</taxon>
        <taxon>Brucella/Ochrobactrum group</taxon>
        <taxon>Brucella</taxon>
    </lineage>
</organism>
<reference evidence="1" key="2">
    <citation type="submission" date="2020-09" db="EMBL/GenBank/DDBJ databases">
        <authorList>
            <person name="Sun Q."/>
            <person name="Zhou Y."/>
        </authorList>
    </citation>
    <scope>NUCLEOTIDE SEQUENCE</scope>
    <source>
        <strain evidence="1">CGMCC 1.15082</strain>
    </source>
</reference>
<dbReference type="EMBL" id="BMHH01000038">
    <property type="protein sequence ID" value="GGB12180.1"/>
    <property type="molecule type" value="Genomic_DNA"/>
</dbReference>
<reference evidence="1" key="1">
    <citation type="journal article" date="2014" name="Int. J. Syst. Evol. Microbiol.">
        <title>Complete genome sequence of Corynebacterium casei LMG S-19264T (=DSM 44701T), isolated from a smear-ripened cheese.</title>
        <authorList>
            <consortium name="US DOE Joint Genome Institute (JGI-PGF)"/>
            <person name="Walter F."/>
            <person name="Albersmeier A."/>
            <person name="Kalinowski J."/>
            <person name="Ruckert C."/>
        </authorList>
    </citation>
    <scope>NUCLEOTIDE SEQUENCE</scope>
    <source>
        <strain evidence="1">CGMCC 1.15082</strain>
    </source>
</reference>
<proteinExistence type="predicted"/>
<dbReference type="InterPro" id="IPR021263">
    <property type="entry name" value="DUF2840"/>
</dbReference>